<dbReference type="InterPro" id="IPR027417">
    <property type="entry name" value="P-loop_NTPase"/>
</dbReference>
<dbReference type="InterPro" id="IPR001977">
    <property type="entry name" value="Depp_CoAkinase"/>
</dbReference>
<dbReference type="PANTHER" id="PTHR10695:SF46">
    <property type="entry name" value="BIFUNCTIONAL COENZYME A SYNTHASE-RELATED"/>
    <property type="match status" value="1"/>
</dbReference>
<dbReference type="CDD" id="cd02022">
    <property type="entry name" value="DPCK"/>
    <property type="match status" value="1"/>
</dbReference>
<proteinExistence type="inferred from homology"/>
<reference evidence="5" key="1">
    <citation type="submission" date="2024-07" db="EMBL/GenBank/DDBJ databases">
        <authorList>
            <person name="Li X.-J."/>
            <person name="Wang X."/>
        </authorList>
    </citation>
    <scope>NUCLEOTIDE SEQUENCE</scope>
    <source>
        <strain evidence="5">HSP-334</strain>
    </source>
</reference>
<dbReference type="HAMAP" id="MF_00376">
    <property type="entry name" value="Dephospho_CoA_kinase"/>
    <property type="match status" value="1"/>
</dbReference>
<feature type="binding site" evidence="3">
    <location>
        <begin position="10"/>
        <end position="15"/>
    </location>
    <ligand>
        <name>ATP</name>
        <dbReference type="ChEBI" id="CHEBI:30616"/>
    </ligand>
</feature>
<dbReference type="EC" id="2.7.1.24" evidence="3 4"/>
<dbReference type="GO" id="GO:0004140">
    <property type="term" value="F:dephospho-CoA kinase activity"/>
    <property type="evidence" value="ECO:0007669"/>
    <property type="project" value="UniProtKB-UniRule"/>
</dbReference>
<accession>A0AB39VGI7</accession>
<keyword evidence="1 3" id="KW-0547">Nucleotide-binding</keyword>
<name>A0AB39VGI7_9FUSO</name>
<dbReference type="AlphaFoldDB" id="A0AB39VGI7"/>
<comment type="pathway">
    <text evidence="3">Cofactor biosynthesis; coenzyme A biosynthesis; CoA from (R)-pantothenate: step 5/5.</text>
</comment>
<keyword evidence="3" id="KW-0963">Cytoplasm</keyword>
<evidence type="ECO:0000256" key="1">
    <source>
        <dbReference type="ARBA" id="ARBA00022741"/>
    </source>
</evidence>
<dbReference type="GO" id="GO:0005737">
    <property type="term" value="C:cytoplasm"/>
    <property type="evidence" value="ECO:0007669"/>
    <property type="project" value="UniProtKB-SubCell"/>
</dbReference>
<protein>
    <recommendedName>
        <fullName evidence="3 4">Dephospho-CoA kinase</fullName>
        <ecNumber evidence="3 4">2.7.1.24</ecNumber>
    </recommendedName>
    <alternativeName>
        <fullName evidence="3">Dephosphocoenzyme A kinase</fullName>
    </alternativeName>
</protein>
<comment type="subcellular location">
    <subcellularLocation>
        <location evidence="3">Cytoplasm</location>
    </subcellularLocation>
</comment>
<comment type="similarity">
    <text evidence="3">Belongs to the CoaE family.</text>
</comment>
<dbReference type="NCBIfam" id="TIGR00152">
    <property type="entry name" value="dephospho-CoA kinase"/>
    <property type="match status" value="1"/>
</dbReference>
<evidence type="ECO:0000256" key="4">
    <source>
        <dbReference type="NCBIfam" id="TIGR00152"/>
    </source>
</evidence>
<sequence>MIVGITGGIGSGKSTVSRILRDKGFYFVDLDTISHEVIQDPGIKTEIFKNFGSEIFDKEEISRKKLGKIVFENKKKLKKLNSIMHPEILKRMRKKINESKKNLVFVEIQLLFEVGWENEFDLILLVWADKNTQIKRVLARDKRSENETENIINSQISLDEKIKKSDYVIENNNDNLEDLKNKIDDFINFLETKLNFEKKEV</sequence>
<evidence type="ECO:0000313" key="5">
    <source>
        <dbReference type="EMBL" id="XDU66284.1"/>
    </source>
</evidence>
<keyword evidence="3 5" id="KW-0808">Transferase</keyword>
<dbReference type="Gene3D" id="3.40.50.300">
    <property type="entry name" value="P-loop containing nucleotide triphosphate hydrolases"/>
    <property type="match status" value="1"/>
</dbReference>
<dbReference type="RefSeq" id="WP_094080791.1">
    <property type="nucleotide sequence ID" value="NZ_CP165644.1"/>
</dbReference>
<comment type="function">
    <text evidence="3">Catalyzes the phosphorylation of the 3'-hydroxyl group of dephosphocoenzyme A to form coenzyme A.</text>
</comment>
<comment type="catalytic activity">
    <reaction evidence="3">
        <text>3'-dephospho-CoA + ATP = ADP + CoA + H(+)</text>
        <dbReference type="Rhea" id="RHEA:18245"/>
        <dbReference type="ChEBI" id="CHEBI:15378"/>
        <dbReference type="ChEBI" id="CHEBI:30616"/>
        <dbReference type="ChEBI" id="CHEBI:57287"/>
        <dbReference type="ChEBI" id="CHEBI:57328"/>
        <dbReference type="ChEBI" id="CHEBI:456216"/>
        <dbReference type="EC" id="2.7.1.24"/>
    </reaction>
</comment>
<organism evidence="5">
    <name type="scientific">Leptotrichia rugosa</name>
    <dbReference type="NCBI Taxonomy" id="3239302"/>
    <lineage>
        <taxon>Bacteria</taxon>
        <taxon>Fusobacteriati</taxon>
        <taxon>Fusobacteriota</taxon>
        <taxon>Fusobacteriia</taxon>
        <taxon>Fusobacteriales</taxon>
        <taxon>Leptotrichiaceae</taxon>
        <taxon>Leptotrichia</taxon>
    </lineage>
</organism>
<dbReference type="GO" id="GO:0005524">
    <property type="term" value="F:ATP binding"/>
    <property type="evidence" value="ECO:0007669"/>
    <property type="project" value="UniProtKB-UniRule"/>
</dbReference>
<gene>
    <name evidence="3 5" type="primary">coaE</name>
    <name evidence="5" type="ORF">AB8B22_07615</name>
</gene>
<evidence type="ECO:0000256" key="2">
    <source>
        <dbReference type="ARBA" id="ARBA00022840"/>
    </source>
</evidence>
<keyword evidence="3" id="KW-0173">Coenzyme A biosynthesis</keyword>
<dbReference type="Pfam" id="PF01121">
    <property type="entry name" value="CoaE"/>
    <property type="match status" value="1"/>
</dbReference>
<keyword evidence="3 5" id="KW-0418">Kinase</keyword>
<dbReference type="KEGG" id="lrug:AB8B22_07615"/>
<dbReference type="SUPFAM" id="SSF52540">
    <property type="entry name" value="P-loop containing nucleoside triphosphate hydrolases"/>
    <property type="match status" value="1"/>
</dbReference>
<evidence type="ECO:0000256" key="3">
    <source>
        <dbReference type="HAMAP-Rule" id="MF_00376"/>
    </source>
</evidence>
<dbReference type="PROSITE" id="PS51219">
    <property type="entry name" value="DPCK"/>
    <property type="match status" value="1"/>
</dbReference>
<dbReference type="PANTHER" id="PTHR10695">
    <property type="entry name" value="DEPHOSPHO-COA KINASE-RELATED"/>
    <property type="match status" value="1"/>
</dbReference>
<dbReference type="GO" id="GO:0015937">
    <property type="term" value="P:coenzyme A biosynthetic process"/>
    <property type="evidence" value="ECO:0007669"/>
    <property type="project" value="UniProtKB-UniRule"/>
</dbReference>
<keyword evidence="2 3" id="KW-0067">ATP-binding</keyword>
<dbReference type="EMBL" id="CP165644">
    <property type="protein sequence ID" value="XDU66284.1"/>
    <property type="molecule type" value="Genomic_DNA"/>
</dbReference>